<evidence type="ECO:0000259" key="20">
    <source>
        <dbReference type="Pfam" id="PF01764"/>
    </source>
</evidence>
<dbReference type="GO" id="GO:0034496">
    <property type="term" value="P:multivesicular body membrane disassembly"/>
    <property type="evidence" value="ECO:0007669"/>
    <property type="project" value="TreeGrafter"/>
</dbReference>
<comment type="subcellular location">
    <subcellularLocation>
        <location evidence="3">Endosome</location>
        <location evidence="3">Multivesicular body membrane</location>
        <topology evidence="3">Single-pass type II membrane protein</topology>
    </subcellularLocation>
    <subcellularLocation>
        <location evidence="2">Prevacuolar compartment membrane</location>
        <topology evidence="2">Single-pass type II membrane protein</topology>
    </subcellularLocation>
</comment>
<evidence type="ECO:0000256" key="19">
    <source>
        <dbReference type="SAM" id="MobiDB-lite"/>
    </source>
</evidence>
<keyword evidence="8" id="KW-0967">Endosome</keyword>
<dbReference type="EC" id="3.1.1.3" evidence="6"/>
<name>A0A8H7SD14_9FUNG</name>
<dbReference type="GO" id="GO:0034727">
    <property type="term" value="P:piecemeal microautophagy of the nucleus"/>
    <property type="evidence" value="ECO:0007669"/>
    <property type="project" value="TreeGrafter"/>
</dbReference>
<dbReference type="SUPFAM" id="SSF53474">
    <property type="entry name" value="alpha/beta-Hydrolases"/>
    <property type="match status" value="1"/>
</dbReference>
<comment type="similarity">
    <text evidence="4">Belongs to the AB hydrolase superfamily. Lipase family.</text>
</comment>
<evidence type="ECO:0000256" key="16">
    <source>
        <dbReference type="ARBA" id="ARBA00023180"/>
    </source>
</evidence>
<evidence type="ECO:0000256" key="7">
    <source>
        <dbReference type="ARBA" id="ARBA00022692"/>
    </source>
</evidence>
<dbReference type="Gene3D" id="3.40.50.1820">
    <property type="entry name" value="alpha/beta hydrolase"/>
    <property type="match status" value="1"/>
</dbReference>
<keyword evidence="10" id="KW-0442">Lipid degradation</keyword>
<dbReference type="GO" id="GO:0005775">
    <property type="term" value="C:vacuolar lumen"/>
    <property type="evidence" value="ECO:0007669"/>
    <property type="project" value="TreeGrafter"/>
</dbReference>
<keyword evidence="16" id="KW-0325">Glycoprotein</keyword>
<evidence type="ECO:0000256" key="3">
    <source>
        <dbReference type="ARBA" id="ARBA00004343"/>
    </source>
</evidence>
<reference evidence="21 22" key="1">
    <citation type="submission" date="2020-12" db="EMBL/GenBank/DDBJ databases">
        <title>Metabolic potential, ecology and presence of endohyphal bacteria is reflected in genomic diversity of Mucoromycotina.</title>
        <authorList>
            <person name="Muszewska A."/>
            <person name="Okrasinska A."/>
            <person name="Steczkiewicz K."/>
            <person name="Drgas O."/>
            <person name="Orlowska M."/>
            <person name="Perlinska-Lenart U."/>
            <person name="Aleksandrzak-Piekarczyk T."/>
            <person name="Szatraj K."/>
            <person name="Zielenkiewicz U."/>
            <person name="Pilsyk S."/>
            <person name="Malc E."/>
            <person name="Mieczkowski P."/>
            <person name="Kruszewska J.S."/>
            <person name="Biernat P."/>
            <person name="Pawlowska J."/>
        </authorList>
    </citation>
    <scope>NUCLEOTIDE SEQUENCE [LARGE SCALE GENOMIC DNA]</scope>
    <source>
        <strain evidence="21 22">CBS 142.35</strain>
    </source>
</reference>
<evidence type="ECO:0000256" key="13">
    <source>
        <dbReference type="ARBA" id="ARBA00023006"/>
    </source>
</evidence>
<dbReference type="AlphaFoldDB" id="A0A8H7SD14"/>
<gene>
    <name evidence="21" type="ORF">INT45_000548</name>
</gene>
<dbReference type="InterPro" id="IPR050805">
    <property type="entry name" value="ATG15_Lipase"/>
</dbReference>
<evidence type="ECO:0000313" key="21">
    <source>
        <dbReference type="EMBL" id="KAG2226380.1"/>
    </source>
</evidence>
<dbReference type="InterPro" id="IPR029058">
    <property type="entry name" value="AB_hydrolase_fold"/>
</dbReference>
<keyword evidence="9" id="KW-0378">Hydrolase</keyword>
<dbReference type="PANTHER" id="PTHR47175:SF2">
    <property type="entry name" value="LIPASE ATG15-RELATED"/>
    <property type="match status" value="1"/>
</dbReference>
<evidence type="ECO:0000256" key="5">
    <source>
        <dbReference type="ARBA" id="ARBA00011137"/>
    </source>
</evidence>
<comment type="caution">
    <text evidence="21">The sequence shown here is derived from an EMBL/GenBank/DDBJ whole genome shotgun (WGS) entry which is preliminary data.</text>
</comment>
<evidence type="ECO:0000256" key="9">
    <source>
        <dbReference type="ARBA" id="ARBA00022801"/>
    </source>
</evidence>
<dbReference type="OrthoDB" id="58570at2759"/>
<keyword evidence="12" id="KW-1133">Transmembrane helix</keyword>
<evidence type="ECO:0000256" key="14">
    <source>
        <dbReference type="ARBA" id="ARBA00023098"/>
    </source>
</evidence>
<proteinExistence type="inferred from homology"/>
<feature type="region of interest" description="Disordered" evidence="19">
    <location>
        <begin position="452"/>
        <end position="494"/>
    </location>
</feature>
<accession>A0A8H7SD14</accession>
<comment type="catalytic activity">
    <reaction evidence="1">
        <text>a triacylglycerol + H2O = a diacylglycerol + a fatty acid + H(+)</text>
        <dbReference type="Rhea" id="RHEA:12044"/>
        <dbReference type="ChEBI" id="CHEBI:15377"/>
        <dbReference type="ChEBI" id="CHEBI:15378"/>
        <dbReference type="ChEBI" id="CHEBI:17855"/>
        <dbReference type="ChEBI" id="CHEBI:18035"/>
        <dbReference type="ChEBI" id="CHEBI:28868"/>
        <dbReference type="EC" id="3.1.1.3"/>
    </reaction>
</comment>
<evidence type="ECO:0000256" key="6">
    <source>
        <dbReference type="ARBA" id="ARBA00013279"/>
    </source>
</evidence>
<evidence type="ECO:0000256" key="18">
    <source>
        <dbReference type="ARBA" id="ARBA00029828"/>
    </source>
</evidence>
<dbReference type="GO" id="GO:0006660">
    <property type="term" value="P:phosphatidylserine catabolic process"/>
    <property type="evidence" value="ECO:0007669"/>
    <property type="project" value="TreeGrafter"/>
</dbReference>
<dbReference type="GO" id="GO:0032585">
    <property type="term" value="C:multivesicular body membrane"/>
    <property type="evidence" value="ECO:0007669"/>
    <property type="project" value="UniProtKB-SubCell"/>
</dbReference>
<organism evidence="21 22">
    <name type="scientific">Circinella minor</name>
    <dbReference type="NCBI Taxonomy" id="1195481"/>
    <lineage>
        <taxon>Eukaryota</taxon>
        <taxon>Fungi</taxon>
        <taxon>Fungi incertae sedis</taxon>
        <taxon>Mucoromycota</taxon>
        <taxon>Mucoromycotina</taxon>
        <taxon>Mucoromycetes</taxon>
        <taxon>Mucorales</taxon>
        <taxon>Lichtheimiaceae</taxon>
        <taxon>Circinella</taxon>
    </lineage>
</organism>
<keyword evidence="15" id="KW-0472">Membrane</keyword>
<feature type="compositionally biased region" description="Low complexity" evidence="19">
    <location>
        <begin position="456"/>
        <end position="480"/>
    </location>
</feature>
<dbReference type="GO" id="GO:0046461">
    <property type="term" value="P:neutral lipid catabolic process"/>
    <property type="evidence" value="ECO:0007669"/>
    <property type="project" value="TreeGrafter"/>
</dbReference>
<feature type="domain" description="Fungal lipase-type" evidence="20">
    <location>
        <begin position="284"/>
        <end position="320"/>
    </location>
</feature>
<dbReference type="GO" id="GO:0004620">
    <property type="term" value="F:phospholipase activity"/>
    <property type="evidence" value="ECO:0007669"/>
    <property type="project" value="TreeGrafter"/>
</dbReference>
<dbReference type="PANTHER" id="PTHR47175">
    <property type="entry name" value="LIPASE ATG15-RELATED"/>
    <property type="match status" value="1"/>
</dbReference>
<evidence type="ECO:0000256" key="8">
    <source>
        <dbReference type="ARBA" id="ARBA00022753"/>
    </source>
</evidence>
<dbReference type="InterPro" id="IPR002921">
    <property type="entry name" value="Fungal_lipase-type"/>
</dbReference>
<evidence type="ECO:0000256" key="1">
    <source>
        <dbReference type="ARBA" id="ARBA00001024"/>
    </source>
</evidence>
<evidence type="ECO:0000313" key="22">
    <source>
        <dbReference type="Proteomes" id="UP000646827"/>
    </source>
</evidence>
<dbReference type="EMBL" id="JAEPRB010000017">
    <property type="protein sequence ID" value="KAG2226380.1"/>
    <property type="molecule type" value="Genomic_DNA"/>
</dbReference>
<keyword evidence="11" id="KW-0735">Signal-anchor</keyword>
<evidence type="ECO:0000256" key="12">
    <source>
        <dbReference type="ARBA" id="ARBA00022989"/>
    </source>
</evidence>
<dbReference type="CDD" id="cd00519">
    <property type="entry name" value="Lipase_3"/>
    <property type="match status" value="1"/>
</dbReference>
<protein>
    <recommendedName>
        <fullName evidence="6">triacylglycerol lipase</fullName>
        <ecNumber evidence="6">3.1.1.3</ecNumber>
    </recommendedName>
    <alternativeName>
        <fullName evidence="18">Autophagy-related protein 15</fullName>
    </alternativeName>
</protein>
<evidence type="ECO:0000256" key="15">
    <source>
        <dbReference type="ARBA" id="ARBA00023136"/>
    </source>
</evidence>
<keyword evidence="7" id="KW-0812">Transmembrane</keyword>
<dbReference type="Proteomes" id="UP000646827">
    <property type="component" value="Unassembled WGS sequence"/>
</dbReference>
<evidence type="ECO:0000256" key="4">
    <source>
        <dbReference type="ARBA" id="ARBA00010701"/>
    </source>
</evidence>
<evidence type="ECO:0000256" key="2">
    <source>
        <dbReference type="ARBA" id="ARBA00004270"/>
    </source>
</evidence>
<sequence>MPWQQQTFETMFHEEEGPKTVRSARPQIVITNPPSPLEQAEILYSKSTKRDSFRLKSIYHHATDNGPIPGLFRKLDIHEKVEDKIRFFGGQEQHTTFELQAKMGDTYRPSSLDALYQLYKYDSMNAQRHQYNMMTNQEGEVTIDFEWEPGLLPDINHRTTILSLAMMTNNAYTEENDETDWYDIGAPWNLNSSFGWESDGIRGHVFSNDDGSILVISIKGTSAGLWGGGQTGEKDKMNDNTLFSCCCAYISRAWTPVCNCFKGNDYICELSCLQNSIDHSGLYYDHAMEIYKRVADEYKNATIWLTGHSLGGAIASLVGQTFLVPTVTYEIPGERLAAQRLHLPYAYKSQVNMPLWSFGHTADPIFVGVCNGPASSCWYGGFAMETRCHSGKICVWDTVNKKQWRVDVRSHRIRDVIENILKQPEKEFPLPECVVEDPACSDCALWSYIDHRDSPESSSSSGKTSSSTPPSTTTSTKTSTNIPEPPDDPWRKSH</sequence>
<keyword evidence="14" id="KW-0443">Lipid metabolism</keyword>
<comment type="subunit">
    <text evidence="5">Binds to both phosphatidylinositol (PI) and phosphatidylinositol 3,5-bisphosphate (PIP2).</text>
</comment>
<comment type="function">
    <text evidence="17">Lipase which is essential for lysis of subvacuolar cytoplasm to vacuole targeted bodies and intravacuolar autophagic bodies. Involved in the lysis of intravacuolar multivesicular body (MVB) vesicles. The intravacuolar membrane disintegration by ATG15 is critical to life span extension.</text>
</comment>
<keyword evidence="13" id="KW-0072">Autophagy</keyword>
<evidence type="ECO:0000256" key="17">
    <source>
        <dbReference type="ARBA" id="ARBA00024663"/>
    </source>
</evidence>
<keyword evidence="22" id="KW-1185">Reference proteome</keyword>
<evidence type="ECO:0000256" key="11">
    <source>
        <dbReference type="ARBA" id="ARBA00022968"/>
    </source>
</evidence>
<evidence type="ECO:0000256" key="10">
    <source>
        <dbReference type="ARBA" id="ARBA00022963"/>
    </source>
</evidence>
<dbReference type="Pfam" id="PF01764">
    <property type="entry name" value="Lipase_3"/>
    <property type="match status" value="1"/>
</dbReference>
<dbReference type="GO" id="GO:0004806">
    <property type="term" value="F:triacylglycerol lipase activity"/>
    <property type="evidence" value="ECO:0007669"/>
    <property type="project" value="UniProtKB-EC"/>
</dbReference>